<keyword evidence="1" id="KW-0812">Transmembrane</keyword>
<keyword evidence="1" id="KW-0472">Membrane</keyword>
<gene>
    <name evidence="2" type="ORF">LKD48_09940</name>
</gene>
<protein>
    <recommendedName>
        <fullName evidence="4">ABC-2 family transporter protein</fullName>
    </recommendedName>
</protein>
<evidence type="ECO:0000313" key="2">
    <source>
        <dbReference type="EMBL" id="MCC2221951.1"/>
    </source>
</evidence>
<name>A0AAE3JCI8_9FIRM</name>
<dbReference type="Proteomes" id="UP001198200">
    <property type="component" value="Unassembled WGS sequence"/>
</dbReference>
<proteinExistence type="predicted"/>
<feature type="transmembrane region" description="Helical" evidence="1">
    <location>
        <begin position="186"/>
        <end position="210"/>
    </location>
</feature>
<feature type="transmembrane region" description="Helical" evidence="1">
    <location>
        <begin position="12"/>
        <end position="34"/>
    </location>
</feature>
<feature type="transmembrane region" description="Helical" evidence="1">
    <location>
        <begin position="230"/>
        <end position="251"/>
    </location>
</feature>
<accession>A0AAE3JCI8</accession>
<comment type="caution">
    <text evidence="2">The sequence shown here is derived from an EMBL/GenBank/DDBJ whole genome shotgun (WGS) entry which is preliminary data.</text>
</comment>
<keyword evidence="1" id="KW-1133">Transmembrane helix</keyword>
<evidence type="ECO:0000256" key="1">
    <source>
        <dbReference type="SAM" id="Phobius"/>
    </source>
</evidence>
<feature type="transmembrane region" description="Helical" evidence="1">
    <location>
        <begin position="154"/>
        <end position="179"/>
    </location>
</feature>
<evidence type="ECO:0008006" key="4">
    <source>
        <dbReference type="Google" id="ProtNLM"/>
    </source>
</evidence>
<dbReference type="AlphaFoldDB" id="A0AAE3JCI8"/>
<keyword evidence="3" id="KW-1185">Reference proteome</keyword>
<organism evidence="2 3">
    <name type="scientific">Anthropogastromicrobium aceti</name>
    <dbReference type="NCBI Taxonomy" id="2981768"/>
    <lineage>
        <taxon>Bacteria</taxon>
        <taxon>Bacillati</taxon>
        <taxon>Bacillota</taxon>
        <taxon>Clostridia</taxon>
        <taxon>Lachnospirales</taxon>
        <taxon>Lachnospiraceae</taxon>
        <taxon>Anthropogastromicrobium</taxon>
    </lineage>
</organism>
<dbReference type="RefSeq" id="WP_308731922.1">
    <property type="nucleotide sequence ID" value="NZ_JAJEQN010000024.1"/>
</dbReference>
<feature type="transmembrane region" description="Helical" evidence="1">
    <location>
        <begin position="104"/>
        <end position="134"/>
    </location>
</feature>
<sequence length="263" mass="29483">MSNCFRMDLKRSIFCKKFCAVVLGVLIVLIISTWDDLKMYTRWGDVPGYSGPVDTLAKSLAFDKFKIVVVFLLGGLYTGSYCSDMQSRYIRSIFTRTTITSYTLTRFAVNCLAIILGMLVSFGLYSILCLFGGMPLVGSYVEGFFYGAFAVRHPVFYLIMMALQFGVITVACSGIGLLLSVYQANLFVAVGTCGLVFYVAVSYIPSRSIFSILGLISMSSTWGSTVSHRIMFLWGMLYPLTIYAFCAFFFARRLEWRKKHGLI</sequence>
<dbReference type="EMBL" id="JAJEQN010000024">
    <property type="protein sequence ID" value="MCC2221951.1"/>
    <property type="molecule type" value="Genomic_DNA"/>
</dbReference>
<evidence type="ECO:0000313" key="3">
    <source>
        <dbReference type="Proteomes" id="UP001198200"/>
    </source>
</evidence>
<reference evidence="2 3" key="1">
    <citation type="submission" date="2021-10" db="EMBL/GenBank/DDBJ databases">
        <title>Anaerobic single-cell dispensing facilitates the cultivation of human gut bacteria.</title>
        <authorList>
            <person name="Afrizal A."/>
        </authorList>
    </citation>
    <scope>NUCLEOTIDE SEQUENCE [LARGE SCALE GENOMIC DNA]</scope>
    <source>
        <strain evidence="2 3">CLA-AA-H224</strain>
    </source>
</reference>
<feature type="transmembrane region" description="Helical" evidence="1">
    <location>
        <begin position="65"/>
        <end position="83"/>
    </location>
</feature>